<dbReference type="EMBL" id="CP011451">
    <property type="protein sequence ID" value="AKH37124.1"/>
    <property type="molecule type" value="Genomic_DNA"/>
</dbReference>
<evidence type="ECO:0000313" key="5">
    <source>
        <dbReference type="Proteomes" id="UP000034156"/>
    </source>
</evidence>
<proteinExistence type="inferred from homology"/>
<dbReference type="Pfam" id="PF13561">
    <property type="entry name" value="adh_short_C2"/>
    <property type="match status" value="1"/>
</dbReference>
<dbReference type="PANTHER" id="PTHR43639">
    <property type="entry name" value="OXIDOREDUCTASE, SHORT-CHAIN DEHYDROGENASE/REDUCTASE FAMILY (AFU_ORTHOLOGUE AFUA_5G02870)"/>
    <property type="match status" value="1"/>
</dbReference>
<reference evidence="4 6" key="3">
    <citation type="submission" date="2019-07" db="EMBL/GenBank/DDBJ databases">
        <title>Active sludge and wastewater microbial communities from Klosterneuburg, Austria.</title>
        <authorList>
            <person name="Wagner M."/>
        </authorList>
    </citation>
    <scope>NUCLEOTIDE SEQUENCE [LARGE SCALE GENOMIC DNA]</scope>
    <source>
        <strain evidence="4 6">Nm2</strain>
    </source>
</reference>
<dbReference type="CDD" id="cd05357">
    <property type="entry name" value="PR_SDR_c"/>
    <property type="match status" value="1"/>
</dbReference>
<reference evidence="5" key="1">
    <citation type="submission" date="2015-05" db="EMBL/GenBank/DDBJ databases">
        <title>Draft genome of Nitrosomonas communis strain Nm2.</title>
        <authorList>
            <person name="Kozlowski J.A."/>
            <person name="Kits K.D."/>
            <person name="Stein L.Y."/>
        </authorList>
    </citation>
    <scope>NUCLEOTIDE SEQUENCE [LARGE SCALE GENOMIC DNA]</scope>
    <source>
        <strain evidence="5">Nm2</strain>
    </source>
</reference>
<dbReference type="AlphaFoldDB" id="A0A0F7KE73"/>
<dbReference type="GO" id="GO:0016491">
    <property type="term" value="F:oxidoreductase activity"/>
    <property type="evidence" value="ECO:0007669"/>
    <property type="project" value="UniProtKB-KW"/>
</dbReference>
<gene>
    <name evidence="3" type="ORF">AAW31_03745</name>
    <name evidence="4" type="ORF">BCL69_100185</name>
</gene>
<evidence type="ECO:0000256" key="1">
    <source>
        <dbReference type="ARBA" id="ARBA00006484"/>
    </source>
</evidence>
<organism evidence="3 5">
    <name type="scientific">Nitrosomonas communis</name>
    <dbReference type="NCBI Taxonomy" id="44574"/>
    <lineage>
        <taxon>Bacteria</taxon>
        <taxon>Pseudomonadati</taxon>
        <taxon>Pseudomonadota</taxon>
        <taxon>Betaproteobacteria</taxon>
        <taxon>Nitrosomonadales</taxon>
        <taxon>Nitrosomonadaceae</taxon>
        <taxon>Nitrosomonas</taxon>
    </lineage>
</organism>
<accession>A0A0F7KE73</accession>
<name>A0A0F7KE73_9PROT</name>
<dbReference type="Gene3D" id="3.40.50.720">
    <property type="entry name" value="NAD(P)-binding Rossmann-like Domain"/>
    <property type="match status" value="1"/>
</dbReference>
<dbReference type="NCBIfam" id="NF006598">
    <property type="entry name" value="PRK09135.1"/>
    <property type="match status" value="1"/>
</dbReference>
<dbReference type="FunFam" id="3.40.50.720:FF:000084">
    <property type="entry name" value="Short-chain dehydrogenase reductase"/>
    <property type="match status" value="1"/>
</dbReference>
<dbReference type="PROSITE" id="PS00061">
    <property type="entry name" value="ADH_SHORT"/>
    <property type="match status" value="1"/>
</dbReference>
<dbReference type="Proteomes" id="UP000324176">
    <property type="component" value="Unassembled WGS sequence"/>
</dbReference>
<protein>
    <submittedName>
        <fullName evidence="3">Pteridine reductase</fullName>
    </submittedName>
</protein>
<dbReference type="InterPro" id="IPR020904">
    <property type="entry name" value="Sc_DH/Rdtase_CS"/>
</dbReference>
<comment type="similarity">
    <text evidence="1">Belongs to the short-chain dehydrogenases/reductases (SDR) family.</text>
</comment>
<dbReference type="PANTHER" id="PTHR43639:SF1">
    <property type="entry name" value="SHORT-CHAIN DEHYDROGENASE_REDUCTASE FAMILY PROTEIN"/>
    <property type="match status" value="1"/>
</dbReference>
<reference evidence="3 5" key="2">
    <citation type="journal article" date="2016" name="Genome Announc.">
        <title>Genome Sequence of Nitrosomonas communis Strain Nm2, a Mesophilic Ammonia-Oxidizing Bacterium Isolated from Mediterranean Soil.</title>
        <authorList>
            <person name="Kozlowski J.A."/>
            <person name="Kits K.D."/>
            <person name="Stein L.Y."/>
        </authorList>
    </citation>
    <scope>NUCLEOTIDE SEQUENCE [LARGE SCALE GENOMIC DNA]</scope>
    <source>
        <strain evidence="3 5">Nm2</strain>
    </source>
</reference>
<dbReference type="SUPFAM" id="SSF51735">
    <property type="entry name" value="NAD(P)-binding Rossmann-fold domains"/>
    <property type="match status" value="1"/>
</dbReference>
<sequence>MTLKNKVILVTGGAKRVGAAICCKLHAQGANLMVHYRSSQNDAQMLRQTLEQMRPDSVELIQADLLDIECLPDLIKETVRRFGKLDALVNNASSFFSTPVGQFTEQAWIDLIGSNLKAPLFLSQAAVPYLEKRYGCIVNIVDIHVEQPLKNYVIYNAAKGGLAALTRSLALELAPLIRVNGVAPGPILWPEHEEWVDPSLRKEIIDRTLLKRMGEPEDIANTVYFLIAHAPFITGQIIAVDGGRSINL</sequence>
<dbReference type="KEGG" id="nco:AAW31_03745"/>
<dbReference type="Proteomes" id="UP000034156">
    <property type="component" value="Chromosome"/>
</dbReference>
<evidence type="ECO:0000313" key="3">
    <source>
        <dbReference type="EMBL" id="AKH37124.1"/>
    </source>
</evidence>
<dbReference type="InterPro" id="IPR036291">
    <property type="entry name" value="NAD(P)-bd_dom_sf"/>
</dbReference>
<evidence type="ECO:0000313" key="4">
    <source>
        <dbReference type="EMBL" id="TYP94553.1"/>
    </source>
</evidence>
<dbReference type="InterPro" id="IPR002347">
    <property type="entry name" value="SDR_fam"/>
</dbReference>
<evidence type="ECO:0000313" key="6">
    <source>
        <dbReference type="Proteomes" id="UP000324176"/>
    </source>
</evidence>
<keyword evidence="5" id="KW-1185">Reference proteome</keyword>
<dbReference type="EMBL" id="VNHT01000001">
    <property type="protein sequence ID" value="TYP94553.1"/>
    <property type="molecule type" value="Genomic_DNA"/>
</dbReference>
<dbReference type="PRINTS" id="PR00080">
    <property type="entry name" value="SDRFAMILY"/>
</dbReference>
<dbReference type="PRINTS" id="PR00081">
    <property type="entry name" value="GDHRDH"/>
</dbReference>
<keyword evidence="2" id="KW-0560">Oxidoreductase</keyword>
<dbReference type="PATRIC" id="fig|44574.3.peg.902"/>
<evidence type="ECO:0000256" key="2">
    <source>
        <dbReference type="ARBA" id="ARBA00023002"/>
    </source>
</evidence>